<comment type="caution">
    <text evidence="1">The sequence shown here is derived from an EMBL/GenBank/DDBJ whole genome shotgun (WGS) entry which is preliminary data.</text>
</comment>
<keyword evidence="2" id="KW-1185">Reference proteome</keyword>
<dbReference type="Proteomes" id="UP000266723">
    <property type="component" value="Unassembled WGS sequence"/>
</dbReference>
<evidence type="ECO:0008006" key="3">
    <source>
        <dbReference type="Google" id="ProtNLM"/>
    </source>
</evidence>
<accession>A0ABQ7E3I5</accession>
<proteinExistence type="predicted"/>
<name>A0ABQ7E3I5_BRACR</name>
<gene>
    <name evidence="1" type="ORF">DY000_02022027</name>
</gene>
<sequence length="123" mass="14602">MPNRRYIEHFKSSRDEVDQRRLFIQFGVQEFCDSFEEKMTKALKDVNKSQEKSTTTTIAELTFFQPEHLSSLRLFSQDFEEEPFDYPHQGPLLSTRRPMDDDLCPIFDEEDDHLDSDLGPMFD</sequence>
<reference evidence="1 2" key="1">
    <citation type="journal article" date="2020" name="BMC Genomics">
        <title>Intraspecific diversification of the crop wild relative Brassica cretica Lam. using demographic model selection.</title>
        <authorList>
            <person name="Kioukis A."/>
            <person name="Michalopoulou V.A."/>
            <person name="Briers L."/>
            <person name="Pirintsos S."/>
            <person name="Studholme D.J."/>
            <person name="Pavlidis P."/>
            <person name="Sarris P.F."/>
        </authorList>
    </citation>
    <scope>NUCLEOTIDE SEQUENCE [LARGE SCALE GENOMIC DNA]</scope>
    <source>
        <strain evidence="2">cv. PFS-1207/04</strain>
    </source>
</reference>
<protein>
    <recommendedName>
        <fullName evidence="3">Histone deacetylase interacting domain-containing protein</fullName>
    </recommendedName>
</protein>
<organism evidence="1 2">
    <name type="scientific">Brassica cretica</name>
    <name type="common">Mustard</name>
    <dbReference type="NCBI Taxonomy" id="69181"/>
    <lineage>
        <taxon>Eukaryota</taxon>
        <taxon>Viridiplantae</taxon>
        <taxon>Streptophyta</taxon>
        <taxon>Embryophyta</taxon>
        <taxon>Tracheophyta</taxon>
        <taxon>Spermatophyta</taxon>
        <taxon>Magnoliopsida</taxon>
        <taxon>eudicotyledons</taxon>
        <taxon>Gunneridae</taxon>
        <taxon>Pentapetalae</taxon>
        <taxon>rosids</taxon>
        <taxon>malvids</taxon>
        <taxon>Brassicales</taxon>
        <taxon>Brassicaceae</taxon>
        <taxon>Brassiceae</taxon>
        <taxon>Brassica</taxon>
    </lineage>
</organism>
<dbReference type="EMBL" id="QGKV02000299">
    <property type="protein sequence ID" value="KAF3591068.1"/>
    <property type="molecule type" value="Genomic_DNA"/>
</dbReference>
<evidence type="ECO:0000313" key="2">
    <source>
        <dbReference type="Proteomes" id="UP000266723"/>
    </source>
</evidence>
<evidence type="ECO:0000313" key="1">
    <source>
        <dbReference type="EMBL" id="KAF3591068.1"/>
    </source>
</evidence>